<dbReference type="CDD" id="cd02440">
    <property type="entry name" value="AdoMet_MTases"/>
    <property type="match status" value="1"/>
</dbReference>
<feature type="domain" description="Methyltransferase" evidence="3">
    <location>
        <begin position="42"/>
        <end position="138"/>
    </location>
</feature>
<evidence type="ECO:0000313" key="5">
    <source>
        <dbReference type="Proteomes" id="UP000230543"/>
    </source>
</evidence>
<comment type="caution">
    <text evidence="4">The sequence shown here is derived from an EMBL/GenBank/DDBJ whole genome shotgun (WGS) entry which is preliminary data.</text>
</comment>
<dbReference type="GO" id="GO:0032259">
    <property type="term" value="P:methylation"/>
    <property type="evidence" value="ECO:0007669"/>
    <property type="project" value="UniProtKB-KW"/>
</dbReference>
<reference evidence="5" key="1">
    <citation type="submission" date="2017-09" db="EMBL/GenBank/DDBJ databases">
        <title>Depth-based differentiation of microbial function through sediment-hosted aquifers and enrichment of novel symbionts in the deep terrestrial subsurface.</title>
        <authorList>
            <person name="Probst A.J."/>
            <person name="Ladd B."/>
            <person name="Jarett J.K."/>
            <person name="Geller-Mcgrath D.E."/>
            <person name="Sieber C.M.K."/>
            <person name="Emerson J.B."/>
            <person name="Anantharaman K."/>
            <person name="Thomas B.C."/>
            <person name="Malmstrom R."/>
            <person name="Stieglmeier M."/>
            <person name="Klingl A."/>
            <person name="Woyke T."/>
            <person name="Ryan C.M."/>
            <person name="Banfield J.F."/>
        </authorList>
    </citation>
    <scope>NUCLEOTIDE SEQUENCE [LARGE SCALE GENOMIC DNA]</scope>
</reference>
<dbReference type="PANTHER" id="PTHR44942:SF4">
    <property type="entry name" value="METHYLTRANSFERASE TYPE 11 DOMAIN-CONTAINING PROTEIN"/>
    <property type="match status" value="1"/>
</dbReference>
<dbReference type="Proteomes" id="UP000230543">
    <property type="component" value="Unassembled WGS sequence"/>
</dbReference>
<sequence>MAIYDKIAAAYTDPDRTNHPQRIYQIYYSWLKEIGDARGLRVLDMACGHGHSSRLLAEQGVQVTAFDESIKMIRIAQEIESQQPSGIEYIKARGQEIQQFSPTPFDLVTAGYFFHYARTPAELSAFVENAALNLKAGGRLVAININPLSPVCNYIPGATGFAKWIDQPWQNGSRIKVTVYGASRKRLTSFINYHWQKEVYEQHLSQFGFKDIRWTDLTISPEGLELKFNWQKVMDYKIICILSAVKN</sequence>
<keyword evidence="2" id="KW-0808">Transferase</keyword>
<gene>
    <name evidence="4" type="ORF">COU22_01485</name>
</gene>
<dbReference type="InterPro" id="IPR029063">
    <property type="entry name" value="SAM-dependent_MTases_sf"/>
</dbReference>
<dbReference type="EMBL" id="PFBO01000043">
    <property type="protein sequence ID" value="PIT90561.1"/>
    <property type="molecule type" value="Genomic_DNA"/>
</dbReference>
<protein>
    <recommendedName>
        <fullName evidence="3">Methyltransferase domain-containing protein</fullName>
    </recommendedName>
</protein>
<proteinExistence type="predicted"/>
<accession>A0A2M6WCN0</accession>
<dbReference type="InterPro" id="IPR051052">
    <property type="entry name" value="Diverse_substrate_MTase"/>
</dbReference>
<name>A0A2M6WCN0_9BACT</name>
<dbReference type="AlphaFoldDB" id="A0A2M6WCN0"/>
<dbReference type="Pfam" id="PF13649">
    <property type="entry name" value="Methyltransf_25"/>
    <property type="match status" value="1"/>
</dbReference>
<evidence type="ECO:0000256" key="1">
    <source>
        <dbReference type="ARBA" id="ARBA00022603"/>
    </source>
</evidence>
<keyword evidence="1" id="KW-0489">Methyltransferase</keyword>
<dbReference type="Gene3D" id="3.40.50.150">
    <property type="entry name" value="Vaccinia Virus protein VP39"/>
    <property type="match status" value="1"/>
</dbReference>
<dbReference type="InterPro" id="IPR041698">
    <property type="entry name" value="Methyltransf_25"/>
</dbReference>
<organism evidence="4 5">
    <name type="scientific">Candidatus Komeilibacteria bacterium CG10_big_fil_rev_8_21_14_0_10_41_13</name>
    <dbReference type="NCBI Taxonomy" id="1974476"/>
    <lineage>
        <taxon>Bacteria</taxon>
        <taxon>Candidatus Komeiliibacteriota</taxon>
    </lineage>
</organism>
<evidence type="ECO:0000259" key="3">
    <source>
        <dbReference type="Pfam" id="PF13649"/>
    </source>
</evidence>
<dbReference type="SUPFAM" id="SSF53335">
    <property type="entry name" value="S-adenosyl-L-methionine-dependent methyltransferases"/>
    <property type="match status" value="1"/>
</dbReference>
<dbReference type="GO" id="GO:0008168">
    <property type="term" value="F:methyltransferase activity"/>
    <property type="evidence" value="ECO:0007669"/>
    <property type="project" value="UniProtKB-KW"/>
</dbReference>
<evidence type="ECO:0000313" key="4">
    <source>
        <dbReference type="EMBL" id="PIT90561.1"/>
    </source>
</evidence>
<evidence type="ECO:0000256" key="2">
    <source>
        <dbReference type="ARBA" id="ARBA00022679"/>
    </source>
</evidence>
<dbReference type="PANTHER" id="PTHR44942">
    <property type="entry name" value="METHYLTRANSF_11 DOMAIN-CONTAINING PROTEIN"/>
    <property type="match status" value="1"/>
</dbReference>